<keyword evidence="4" id="KW-0378">Hydrolase</keyword>
<reference evidence="4 5" key="1">
    <citation type="submission" date="2020-01" db="EMBL/GenBank/DDBJ databases">
        <authorList>
            <person name="Chen J."/>
            <person name="Zhu S."/>
            <person name="Yang J."/>
        </authorList>
    </citation>
    <scope>NUCLEOTIDE SEQUENCE [LARGE SCALE GENOMIC DNA]</scope>
    <source>
        <strain evidence="4 5">345S023</strain>
    </source>
</reference>
<protein>
    <submittedName>
        <fullName evidence="4">Hydrolase</fullName>
    </submittedName>
</protein>
<evidence type="ECO:0000313" key="5">
    <source>
        <dbReference type="Proteomes" id="UP000470213"/>
    </source>
</evidence>
<dbReference type="InterPro" id="IPR000073">
    <property type="entry name" value="AB_hydrolase_1"/>
</dbReference>
<dbReference type="EMBL" id="JAAAWN010000006">
    <property type="protein sequence ID" value="NDV90774.1"/>
    <property type="molecule type" value="Genomic_DNA"/>
</dbReference>
<dbReference type="PIRSF" id="PIRSF005211">
    <property type="entry name" value="Ab_hydro_YheT"/>
    <property type="match status" value="1"/>
</dbReference>
<dbReference type="PANTHER" id="PTHR10794:SF94">
    <property type="entry name" value="ESTERASE YHET-RELATED"/>
    <property type="match status" value="1"/>
</dbReference>
<evidence type="ECO:0000313" key="4">
    <source>
        <dbReference type="EMBL" id="NDV90774.1"/>
    </source>
</evidence>
<comment type="similarity">
    <text evidence="1">Belongs to the AB hydrolase superfamily. AB hydrolase 4 family.</text>
</comment>
<dbReference type="GO" id="GO:0047372">
    <property type="term" value="F:monoacylglycerol lipase activity"/>
    <property type="evidence" value="ECO:0007669"/>
    <property type="project" value="TreeGrafter"/>
</dbReference>
<dbReference type="GO" id="GO:0034338">
    <property type="term" value="F:short-chain carboxylesterase activity"/>
    <property type="evidence" value="ECO:0007669"/>
    <property type="project" value="TreeGrafter"/>
</dbReference>
<proteinExistence type="inferred from homology"/>
<name>A0A7X5LK26_9ALTE</name>
<gene>
    <name evidence="4" type="ORF">GTH32_06120</name>
</gene>
<organism evidence="4 5">
    <name type="scientific">Alteromonas profundi</name>
    <dbReference type="NCBI Taxonomy" id="2696062"/>
    <lineage>
        <taxon>Bacteria</taxon>
        <taxon>Pseudomonadati</taxon>
        <taxon>Pseudomonadota</taxon>
        <taxon>Gammaproteobacteria</taxon>
        <taxon>Alteromonadales</taxon>
        <taxon>Alteromonadaceae</taxon>
        <taxon>Alteromonas/Salinimonas group</taxon>
        <taxon>Alteromonas</taxon>
    </lineage>
</organism>
<comment type="caution">
    <text evidence="4">The sequence shown here is derived from an EMBL/GenBank/DDBJ whole genome shotgun (WGS) entry which is preliminary data.</text>
</comment>
<sequence length="345" mass="39120">MTNPALSHGKIVKSEFRVPRWAKNRHVQTIWPRFIQKRLPLNYKMERLTLPDDDFVDIAWGPKPVEPSGVVVLFHGLEGSIRSHYANDMMANLSVNGWQVVMMHYRGCSGVPNLTARAYHSGETEDPSFFLQWLSDKFPQLPKVAIGFSLGGNMLLKLLGENPAQKWLQAAVAISSPLKLAECGRSINQGFSRVYQKYLLASMKHTLLKKMAFIDYRKLIQLTKEDVDGITSFAQFDEKVTAPLHGFADAQDYYEKCSAYHFLSAIHCKTLVLHSIDDPFMNHLVVPKEQELARSVTLELSERGGHVGFMQGSILSPKVWLHDRVKRFVSDVLPVNLNTPYVEQP</sequence>
<evidence type="ECO:0000256" key="1">
    <source>
        <dbReference type="ARBA" id="ARBA00010884"/>
    </source>
</evidence>
<dbReference type="NCBIfam" id="NF008218">
    <property type="entry name" value="PRK10985.1"/>
    <property type="match status" value="1"/>
</dbReference>
<dbReference type="InterPro" id="IPR012020">
    <property type="entry name" value="ABHD4"/>
</dbReference>
<evidence type="ECO:0000259" key="3">
    <source>
        <dbReference type="Pfam" id="PF00561"/>
    </source>
</evidence>
<dbReference type="AlphaFoldDB" id="A0A7X5LK26"/>
<dbReference type="PANTHER" id="PTHR10794">
    <property type="entry name" value="ABHYDROLASE DOMAIN-CONTAINING PROTEIN"/>
    <property type="match status" value="1"/>
</dbReference>
<dbReference type="RefSeq" id="WP_163084367.1">
    <property type="nucleotide sequence ID" value="NZ_JAAAWN010000006.1"/>
</dbReference>
<keyword evidence="5" id="KW-1185">Reference proteome</keyword>
<evidence type="ECO:0000256" key="2">
    <source>
        <dbReference type="PIRSR" id="PIRSR005211-1"/>
    </source>
</evidence>
<feature type="active site" description="Charge relay system" evidence="2">
    <location>
        <position position="306"/>
    </location>
</feature>
<feature type="active site" description="Charge relay system" evidence="2">
    <location>
        <position position="149"/>
    </location>
</feature>
<feature type="active site" description="Charge relay system" evidence="2">
    <location>
        <position position="278"/>
    </location>
</feature>
<dbReference type="SUPFAM" id="SSF53474">
    <property type="entry name" value="alpha/beta-Hydrolases"/>
    <property type="match status" value="1"/>
</dbReference>
<dbReference type="Pfam" id="PF00561">
    <property type="entry name" value="Abhydrolase_1"/>
    <property type="match status" value="1"/>
</dbReference>
<dbReference type="Gene3D" id="3.40.50.1820">
    <property type="entry name" value="alpha/beta hydrolase"/>
    <property type="match status" value="1"/>
</dbReference>
<dbReference type="InterPro" id="IPR050960">
    <property type="entry name" value="AB_hydrolase_4_sf"/>
</dbReference>
<dbReference type="InterPro" id="IPR029058">
    <property type="entry name" value="AB_hydrolase_fold"/>
</dbReference>
<feature type="domain" description="AB hydrolase-1" evidence="3">
    <location>
        <begin position="70"/>
        <end position="312"/>
    </location>
</feature>
<dbReference type="Proteomes" id="UP000470213">
    <property type="component" value="Unassembled WGS sequence"/>
</dbReference>
<accession>A0A7X5LK26</accession>